<organism evidence="3 4">
    <name type="scientific">Oedothorax gibbosus</name>
    <dbReference type="NCBI Taxonomy" id="931172"/>
    <lineage>
        <taxon>Eukaryota</taxon>
        <taxon>Metazoa</taxon>
        <taxon>Ecdysozoa</taxon>
        <taxon>Arthropoda</taxon>
        <taxon>Chelicerata</taxon>
        <taxon>Arachnida</taxon>
        <taxon>Araneae</taxon>
        <taxon>Araneomorphae</taxon>
        <taxon>Entelegynae</taxon>
        <taxon>Araneoidea</taxon>
        <taxon>Linyphiidae</taxon>
        <taxon>Erigoninae</taxon>
        <taxon>Oedothorax</taxon>
    </lineage>
</organism>
<evidence type="ECO:0000256" key="1">
    <source>
        <dbReference type="SAM" id="Phobius"/>
    </source>
</evidence>
<sequence>MREKFFHPGIFTLTGFLLLYLVENAWCRPKVGRGGGRGSSIALYGGRGYGSVYLTSARWAVLSPATKVLIIIFCIILGIFLLVGAYKMYVWCIKDPGRR</sequence>
<proteinExistence type="predicted"/>
<gene>
    <name evidence="3" type="ORF">JTE90_012294</name>
</gene>
<evidence type="ECO:0000313" key="4">
    <source>
        <dbReference type="Proteomes" id="UP000827092"/>
    </source>
</evidence>
<name>A0AAV6VK06_9ARAC</name>
<dbReference type="AlphaFoldDB" id="A0AAV6VK06"/>
<keyword evidence="4" id="KW-1185">Reference proteome</keyword>
<keyword evidence="2" id="KW-0732">Signal</keyword>
<accession>A0AAV6VK06</accession>
<dbReference type="Proteomes" id="UP000827092">
    <property type="component" value="Unassembled WGS sequence"/>
</dbReference>
<dbReference type="EMBL" id="JAFNEN010000069">
    <property type="protein sequence ID" value="KAG8196476.1"/>
    <property type="molecule type" value="Genomic_DNA"/>
</dbReference>
<feature type="chain" id="PRO_5043383783" evidence="2">
    <location>
        <begin position="28"/>
        <end position="99"/>
    </location>
</feature>
<protein>
    <submittedName>
        <fullName evidence="3">Uncharacterized protein</fullName>
    </submittedName>
</protein>
<keyword evidence="1" id="KW-0472">Membrane</keyword>
<keyword evidence="1" id="KW-0812">Transmembrane</keyword>
<reference evidence="3 4" key="1">
    <citation type="journal article" date="2022" name="Nat. Ecol. Evol.">
        <title>A masculinizing supergene underlies an exaggerated male reproductive morph in a spider.</title>
        <authorList>
            <person name="Hendrickx F."/>
            <person name="De Corte Z."/>
            <person name="Sonet G."/>
            <person name="Van Belleghem S.M."/>
            <person name="Kostlbacher S."/>
            <person name="Vangestel C."/>
        </authorList>
    </citation>
    <scope>NUCLEOTIDE SEQUENCE [LARGE SCALE GENOMIC DNA]</scope>
    <source>
        <strain evidence="3">W744_W776</strain>
    </source>
</reference>
<evidence type="ECO:0000256" key="2">
    <source>
        <dbReference type="SAM" id="SignalP"/>
    </source>
</evidence>
<comment type="caution">
    <text evidence="3">The sequence shown here is derived from an EMBL/GenBank/DDBJ whole genome shotgun (WGS) entry which is preliminary data.</text>
</comment>
<feature type="signal peptide" evidence="2">
    <location>
        <begin position="1"/>
        <end position="27"/>
    </location>
</feature>
<evidence type="ECO:0000313" key="3">
    <source>
        <dbReference type="EMBL" id="KAG8196476.1"/>
    </source>
</evidence>
<keyword evidence="1" id="KW-1133">Transmembrane helix</keyword>
<feature type="transmembrane region" description="Helical" evidence="1">
    <location>
        <begin position="68"/>
        <end position="89"/>
    </location>
</feature>